<feature type="region of interest" description="Disordered" evidence="1">
    <location>
        <begin position="1"/>
        <end position="23"/>
    </location>
</feature>
<dbReference type="Pfam" id="PF08044">
    <property type="entry name" value="DUF1707"/>
    <property type="match status" value="1"/>
</dbReference>
<evidence type="ECO:0000259" key="4">
    <source>
        <dbReference type="Pfam" id="PF13828"/>
    </source>
</evidence>
<dbReference type="InterPro" id="IPR025241">
    <property type="entry name" value="DUF4190"/>
</dbReference>
<dbReference type="Proteomes" id="UP000460272">
    <property type="component" value="Unassembled WGS sequence"/>
</dbReference>
<dbReference type="PANTHER" id="PTHR40763:SF4">
    <property type="entry name" value="DUF1707 DOMAIN-CONTAINING PROTEIN"/>
    <property type="match status" value="1"/>
</dbReference>
<comment type="caution">
    <text evidence="5">The sequence shown here is derived from an EMBL/GenBank/DDBJ whole genome shotgun (WGS) entry which is preliminary data.</text>
</comment>
<name>A0A6P2BWY9_9ACTN</name>
<accession>A0A6P2BWY9</accession>
<protein>
    <submittedName>
        <fullName evidence="5">DUF1707 and DUF4190 domain-containing protein</fullName>
    </submittedName>
</protein>
<keyword evidence="2" id="KW-0812">Transmembrane</keyword>
<dbReference type="InterPro" id="IPR012551">
    <property type="entry name" value="DUF1707_SHOCT-like"/>
</dbReference>
<dbReference type="PANTHER" id="PTHR40763">
    <property type="entry name" value="MEMBRANE PROTEIN-RELATED"/>
    <property type="match status" value="1"/>
</dbReference>
<evidence type="ECO:0000256" key="2">
    <source>
        <dbReference type="SAM" id="Phobius"/>
    </source>
</evidence>
<organism evidence="5 6">
    <name type="scientific">Trebonia kvetii</name>
    <dbReference type="NCBI Taxonomy" id="2480626"/>
    <lineage>
        <taxon>Bacteria</taxon>
        <taxon>Bacillati</taxon>
        <taxon>Actinomycetota</taxon>
        <taxon>Actinomycetes</taxon>
        <taxon>Streptosporangiales</taxon>
        <taxon>Treboniaceae</taxon>
        <taxon>Trebonia</taxon>
    </lineage>
</organism>
<gene>
    <name evidence="5" type="ORF">EAS64_24020</name>
</gene>
<dbReference type="EMBL" id="RPFW01000004">
    <property type="protein sequence ID" value="TVZ03458.1"/>
    <property type="molecule type" value="Genomic_DNA"/>
</dbReference>
<feature type="transmembrane region" description="Helical" evidence="2">
    <location>
        <begin position="99"/>
        <end position="128"/>
    </location>
</feature>
<dbReference type="Pfam" id="PF13828">
    <property type="entry name" value="DUF4190"/>
    <property type="match status" value="1"/>
</dbReference>
<keyword evidence="2" id="KW-1133">Transmembrane helix</keyword>
<feature type="domain" description="DUF1707" evidence="3">
    <location>
        <begin position="23"/>
        <end position="75"/>
    </location>
</feature>
<keyword evidence="6" id="KW-1185">Reference proteome</keyword>
<feature type="transmembrane region" description="Helical" evidence="2">
    <location>
        <begin position="140"/>
        <end position="169"/>
    </location>
</feature>
<feature type="domain" description="DUF4190" evidence="4">
    <location>
        <begin position="100"/>
        <end position="159"/>
    </location>
</feature>
<sequence>MALEAPMAAEAGNPAVGGGPGGIRAADADRDRVAGILGTAYSEGRLSKDEYDARLEAALSARTYADLDQIVTDLPVRADVARAAARPAVAAPVARTNGFAVASLACGLGQFVVGPLATVPAIVFGHLARSQIRRTGEQGAGVALAGLVLGWGAVIVGVIFILIAAALAMSGMHAGMQMP</sequence>
<dbReference type="AlphaFoldDB" id="A0A6P2BWY9"/>
<keyword evidence="2" id="KW-0472">Membrane</keyword>
<proteinExistence type="predicted"/>
<evidence type="ECO:0000256" key="1">
    <source>
        <dbReference type="SAM" id="MobiDB-lite"/>
    </source>
</evidence>
<evidence type="ECO:0000313" key="5">
    <source>
        <dbReference type="EMBL" id="TVZ03458.1"/>
    </source>
</evidence>
<evidence type="ECO:0000313" key="6">
    <source>
        <dbReference type="Proteomes" id="UP000460272"/>
    </source>
</evidence>
<reference evidence="5 6" key="1">
    <citation type="submission" date="2018-11" db="EMBL/GenBank/DDBJ databases">
        <title>Trebonia kvetii gen.nov., sp.nov., a novel acidophilic actinobacterium, and proposal of the new actinobacterial family Treboniaceae fam. nov.</title>
        <authorList>
            <person name="Rapoport D."/>
            <person name="Sagova-Mareckova M."/>
            <person name="Sedlacek I."/>
            <person name="Provaznik J."/>
            <person name="Kralova S."/>
            <person name="Pavlinic D."/>
            <person name="Benes V."/>
            <person name="Kopecky J."/>
        </authorList>
    </citation>
    <scope>NUCLEOTIDE SEQUENCE [LARGE SCALE GENOMIC DNA]</scope>
    <source>
        <strain evidence="5 6">15Tr583</strain>
    </source>
</reference>
<evidence type="ECO:0000259" key="3">
    <source>
        <dbReference type="Pfam" id="PF08044"/>
    </source>
</evidence>
<dbReference type="OrthoDB" id="4374883at2"/>